<reference evidence="1 2" key="1">
    <citation type="submission" date="2023-07" db="EMBL/GenBank/DDBJ databases">
        <title>Genomic Encyclopedia of Type Strains, Phase IV (KMG-IV): sequencing the most valuable type-strain genomes for metagenomic binning, comparative biology and taxonomic classification.</title>
        <authorList>
            <person name="Goeker M."/>
        </authorList>
    </citation>
    <scope>NUCLEOTIDE SEQUENCE [LARGE SCALE GENOMIC DNA]</scope>
    <source>
        <strain evidence="1 2">DSM 27594</strain>
    </source>
</reference>
<dbReference type="Proteomes" id="UP001224122">
    <property type="component" value="Unassembled WGS sequence"/>
</dbReference>
<proteinExistence type="predicted"/>
<dbReference type="EMBL" id="JAUSTW010000001">
    <property type="protein sequence ID" value="MDQ0197080.1"/>
    <property type="molecule type" value="Genomic_DNA"/>
</dbReference>
<dbReference type="RefSeq" id="WP_307403770.1">
    <property type="nucleotide sequence ID" value="NZ_JAUSTW010000001.1"/>
</dbReference>
<accession>A0ABT9XNG6</accession>
<evidence type="ECO:0000313" key="1">
    <source>
        <dbReference type="EMBL" id="MDQ0197080.1"/>
    </source>
</evidence>
<keyword evidence="2" id="KW-1185">Reference proteome</keyword>
<gene>
    <name evidence="1" type="ORF">J2S10_000185</name>
</gene>
<evidence type="ECO:0000313" key="2">
    <source>
        <dbReference type="Proteomes" id="UP001224122"/>
    </source>
</evidence>
<comment type="caution">
    <text evidence="1">The sequence shown here is derived from an EMBL/GenBank/DDBJ whole genome shotgun (WGS) entry which is preliminary data.</text>
</comment>
<organism evidence="1 2">
    <name type="scientific">Neobacillus ginsengisoli</name>
    <dbReference type="NCBI Taxonomy" id="904295"/>
    <lineage>
        <taxon>Bacteria</taxon>
        <taxon>Bacillati</taxon>
        <taxon>Bacillota</taxon>
        <taxon>Bacilli</taxon>
        <taxon>Bacillales</taxon>
        <taxon>Bacillaceae</taxon>
        <taxon>Neobacillus</taxon>
    </lineage>
</organism>
<sequence length="56" mass="6713">MIDLNRKEEIIKIKLSVLKILNMVLEDDLYKREMLVDDLTNLVATLDNMDDRIHLW</sequence>
<protein>
    <submittedName>
        <fullName evidence="1">Uncharacterized protein</fullName>
    </submittedName>
</protein>
<name>A0ABT9XNG6_9BACI</name>